<sequence length="260" mass="29217">ACARQVLTGGSHEATAGPTTSSPTFDGDPHFMIELPDKNDALCFNINDKPGTIFSLVRDPKSGFVVNGKIISKKKVALDGNVNTYFGRFGITHQNLGVRLDVSIQDISVFYNNNSFPSFFHLKLVKNCSLTVTLRHSVKFRVIRHTKVWKRRHDHQDYLGFYTLDSQHLSASVHGLLGQFYRGVVFELTDLRPGEGQEKLDATMYVKGQRLNVTRHWQKDFNKDVKNGESIACWFVDNEGRGLIDGTASDYTVSDLFTAI</sequence>
<dbReference type="OMA" id="CFNINDV"/>
<dbReference type="GO" id="GO:0004867">
    <property type="term" value="F:serine-type endopeptidase inhibitor activity"/>
    <property type="evidence" value="ECO:0007669"/>
    <property type="project" value="InterPro"/>
</dbReference>
<dbReference type="PANTHER" id="PTHR10338:SF115">
    <property type="entry name" value="INTER-ALPHA-TRYPSIN INHIBITOR HEAVY CHAIN H3"/>
    <property type="match status" value="1"/>
</dbReference>
<dbReference type="InterPro" id="IPR050934">
    <property type="entry name" value="ITIH"/>
</dbReference>
<protein>
    <recommendedName>
        <fullName evidence="2">Inter-alpha-trypsin inhibitor heavy chain C-terminal domain-containing protein</fullName>
    </recommendedName>
</protein>
<dbReference type="Ensembl" id="ENSHBUT00000000732.1">
    <property type="protein sequence ID" value="ENSHBUP00000009149.1"/>
    <property type="gene ID" value="ENSHBUG00000000284.1"/>
</dbReference>
<evidence type="ECO:0000259" key="2">
    <source>
        <dbReference type="Pfam" id="PF06668"/>
    </source>
</evidence>
<organism evidence="3 4">
    <name type="scientific">Haplochromis burtoni</name>
    <name type="common">Burton's mouthbrooder</name>
    <name type="synonym">Chromis burtoni</name>
    <dbReference type="NCBI Taxonomy" id="8153"/>
    <lineage>
        <taxon>Eukaryota</taxon>
        <taxon>Metazoa</taxon>
        <taxon>Chordata</taxon>
        <taxon>Craniata</taxon>
        <taxon>Vertebrata</taxon>
        <taxon>Euteleostomi</taxon>
        <taxon>Actinopterygii</taxon>
        <taxon>Neopterygii</taxon>
        <taxon>Teleostei</taxon>
        <taxon>Neoteleostei</taxon>
        <taxon>Acanthomorphata</taxon>
        <taxon>Ovalentaria</taxon>
        <taxon>Cichlomorphae</taxon>
        <taxon>Cichliformes</taxon>
        <taxon>Cichlidae</taxon>
        <taxon>African cichlids</taxon>
        <taxon>Pseudocrenilabrinae</taxon>
        <taxon>Haplochromini</taxon>
        <taxon>Haplochromis</taxon>
    </lineage>
</organism>
<dbReference type="Pfam" id="PF06668">
    <property type="entry name" value="ITI_HC_C"/>
    <property type="match status" value="1"/>
</dbReference>
<accession>A0A3Q2VE78</accession>
<evidence type="ECO:0000313" key="4">
    <source>
        <dbReference type="Proteomes" id="UP000264840"/>
    </source>
</evidence>
<dbReference type="Proteomes" id="UP000264840">
    <property type="component" value="Unplaced"/>
</dbReference>
<reference evidence="3" key="2">
    <citation type="submission" date="2025-09" db="UniProtKB">
        <authorList>
            <consortium name="Ensembl"/>
        </authorList>
    </citation>
    <scope>IDENTIFICATION</scope>
</reference>
<dbReference type="PANTHER" id="PTHR10338">
    <property type="entry name" value="INTER-ALPHA-TRYPSIN INHIBITOR HEAVY CHAIN FAMILY MEMBER"/>
    <property type="match status" value="1"/>
</dbReference>
<feature type="domain" description="Inter-alpha-trypsin inhibitor heavy chain C-terminal" evidence="2">
    <location>
        <begin position="61"/>
        <end position="238"/>
    </location>
</feature>
<dbReference type="GeneTree" id="ENSGT00940000154554"/>
<dbReference type="AlphaFoldDB" id="A0A3Q2VE78"/>
<proteinExistence type="predicted"/>
<evidence type="ECO:0000313" key="3">
    <source>
        <dbReference type="Ensembl" id="ENSHBUP00000009149.1"/>
    </source>
</evidence>
<reference evidence="3" key="1">
    <citation type="submission" date="2025-08" db="UniProtKB">
        <authorList>
            <consortium name="Ensembl"/>
        </authorList>
    </citation>
    <scope>IDENTIFICATION</scope>
</reference>
<feature type="region of interest" description="Disordered" evidence="1">
    <location>
        <begin position="1"/>
        <end position="24"/>
    </location>
</feature>
<evidence type="ECO:0000256" key="1">
    <source>
        <dbReference type="SAM" id="MobiDB-lite"/>
    </source>
</evidence>
<keyword evidence="4" id="KW-1185">Reference proteome</keyword>
<dbReference type="InterPro" id="IPR010600">
    <property type="entry name" value="ITI_HC_C"/>
</dbReference>
<name>A0A3Q2VE78_HAPBU</name>
<dbReference type="GO" id="GO:0030212">
    <property type="term" value="P:hyaluronan metabolic process"/>
    <property type="evidence" value="ECO:0007669"/>
    <property type="project" value="InterPro"/>
</dbReference>